<keyword evidence="5" id="KW-1185">Reference proteome</keyword>
<feature type="transmembrane region" description="Helical" evidence="3">
    <location>
        <begin position="110"/>
        <end position="131"/>
    </location>
</feature>
<evidence type="ECO:0000256" key="1">
    <source>
        <dbReference type="ARBA" id="ARBA00017902"/>
    </source>
</evidence>
<feature type="transmembrane region" description="Helical" evidence="3">
    <location>
        <begin position="29"/>
        <end position="49"/>
    </location>
</feature>
<feature type="region of interest" description="Disordered" evidence="2">
    <location>
        <begin position="136"/>
        <end position="163"/>
    </location>
</feature>
<dbReference type="PANTHER" id="PTHR31019:SF1">
    <property type="entry name" value="SMALL INTEGRAL MEMBRANE PROTEIN 14"/>
    <property type="match status" value="1"/>
</dbReference>
<evidence type="ECO:0000256" key="2">
    <source>
        <dbReference type="SAM" id="MobiDB-lite"/>
    </source>
</evidence>
<keyword evidence="3" id="KW-1133">Transmembrane helix</keyword>
<evidence type="ECO:0000256" key="3">
    <source>
        <dbReference type="SAM" id="Phobius"/>
    </source>
</evidence>
<gene>
    <name evidence="4" type="ORF">OFUS_LOCUS25032</name>
</gene>
<evidence type="ECO:0000313" key="5">
    <source>
        <dbReference type="Proteomes" id="UP000749559"/>
    </source>
</evidence>
<proteinExistence type="predicted"/>
<dbReference type="OrthoDB" id="10054061at2759"/>
<keyword evidence="3" id="KW-0812">Transmembrane</keyword>
<evidence type="ECO:0000313" key="4">
    <source>
        <dbReference type="EMBL" id="CAH1801221.1"/>
    </source>
</evidence>
<sequence length="163" mass="18358">MTNKTTYLYTQTKKQLLSSGSSSSKHYVYLKYLSIYLAFLRLLGTTLSFKSCKKHYDGMAEGGFDPCECVWSHEHAMQRLINLLRNSQSYCADNECVQDMPGPQGETPDGGLSMMMIMLGWIVVATALYLLRPNSMRHRGDEKPTPNRGNDPNDPPEPPPPVH</sequence>
<name>A0A8S4QB50_OWEFU</name>
<protein>
    <recommendedName>
        <fullName evidence="1">Small integral membrane protein 14</fullName>
    </recommendedName>
</protein>
<dbReference type="Pfam" id="PF11027">
    <property type="entry name" value="DUF2615"/>
    <property type="match status" value="1"/>
</dbReference>
<dbReference type="GO" id="GO:0005783">
    <property type="term" value="C:endoplasmic reticulum"/>
    <property type="evidence" value="ECO:0007669"/>
    <property type="project" value="TreeGrafter"/>
</dbReference>
<dbReference type="PANTHER" id="PTHR31019">
    <property type="entry name" value="SMALL INTEGRAL MEMBRANE PROTEIN 14"/>
    <property type="match status" value="1"/>
</dbReference>
<reference evidence="4" key="1">
    <citation type="submission" date="2022-03" db="EMBL/GenBank/DDBJ databases">
        <authorList>
            <person name="Martin C."/>
        </authorList>
    </citation>
    <scope>NUCLEOTIDE SEQUENCE</scope>
</reference>
<feature type="compositionally biased region" description="Pro residues" evidence="2">
    <location>
        <begin position="153"/>
        <end position="163"/>
    </location>
</feature>
<accession>A0A8S4QB50</accession>
<dbReference type="InterPro" id="IPR020309">
    <property type="entry name" value="Smim-14"/>
</dbReference>
<dbReference type="Proteomes" id="UP000749559">
    <property type="component" value="Unassembled WGS sequence"/>
</dbReference>
<organism evidence="4 5">
    <name type="scientific">Owenia fusiformis</name>
    <name type="common">Polychaete worm</name>
    <dbReference type="NCBI Taxonomy" id="6347"/>
    <lineage>
        <taxon>Eukaryota</taxon>
        <taxon>Metazoa</taxon>
        <taxon>Spiralia</taxon>
        <taxon>Lophotrochozoa</taxon>
        <taxon>Annelida</taxon>
        <taxon>Polychaeta</taxon>
        <taxon>Sedentaria</taxon>
        <taxon>Canalipalpata</taxon>
        <taxon>Sabellida</taxon>
        <taxon>Oweniida</taxon>
        <taxon>Oweniidae</taxon>
        <taxon>Owenia</taxon>
    </lineage>
</organism>
<dbReference type="AlphaFoldDB" id="A0A8S4QB50"/>
<keyword evidence="3" id="KW-0472">Membrane</keyword>
<comment type="caution">
    <text evidence="4">The sequence shown here is derived from an EMBL/GenBank/DDBJ whole genome shotgun (WGS) entry which is preliminary data.</text>
</comment>
<dbReference type="EMBL" id="CAIIXF020000012">
    <property type="protein sequence ID" value="CAH1801221.1"/>
    <property type="molecule type" value="Genomic_DNA"/>
</dbReference>